<evidence type="ECO:0000313" key="1">
    <source>
        <dbReference type="EMBL" id="QSX94181.1"/>
    </source>
</evidence>
<protein>
    <submittedName>
        <fullName evidence="1">Uncharacterized protein</fullName>
    </submittedName>
</protein>
<reference evidence="1 2" key="1">
    <citation type="submission" date="2021-03" db="EMBL/GenBank/DDBJ databases">
        <title>Draft genome sequence of Janthinobacterium sp. strain PLB02 isolated from infected primmorphs (Lubomirskia baicalensis).</title>
        <authorList>
            <person name="Chernogor L.I."/>
            <person name="Belikov S.I."/>
            <person name="Petrushin I.S."/>
        </authorList>
    </citation>
    <scope>NUCLEOTIDE SEQUENCE [LARGE SCALE GENOMIC DNA]</scope>
    <source>
        <strain evidence="1 2">PLB02</strain>
    </source>
</reference>
<gene>
    <name evidence="1" type="ORF">J3P46_15605</name>
</gene>
<dbReference type="Proteomes" id="UP000662821">
    <property type="component" value="Chromosome"/>
</dbReference>
<proteinExistence type="predicted"/>
<evidence type="ECO:0000313" key="2">
    <source>
        <dbReference type="Proteomes" id="UP000662821"/>
    </source>
</evidence>
<accession>A0AAJ4MNJ3</accession>
<sequence>MASNSKIQYNNGPFLDIDERRLAKHVPVALALRTAPAAIVNEIIFLANLQVESWEKSLLCSRDYISAWRELLKRPSDAASILEERSSRAAALRQNSPFVASVRKFHAASKVLTQD</sequence>
<name>A0AAJ4MNJ3_9BURK</name>
<dbReference type="RefSeq" id="WP_151095246.1">
    <property type="nucleotide sequence ID" value="NZ_CP071520.1"/>
</dbReference>
<organism evidence="1 2">
    <name type="scientific">Janthinobacterium lividum</name>
    <dbReference type="NCBI Taxonomy" id="29581"/>
    <lineage>
        <taxon>Bacteria</taxon>
        <taxon>Pseudomonadati</taxon>
        <taxon>Pseudomonadota</taxon>
        <taxon>Betaproteobacteria</taxon>
        <taxon>Burkholderiales</taxon>
        <taxon>Oxalobacteraceae</taxon>
        <taxon>Janthinobacterium</taxon>
    </lineage>
</organism>
<dbReference type="EMBL" id="CP071520">
    <property type="protein sequence ID" value="QSX94181.1"/>
    <property type="molecule type" value="Genomic_DNA"/>
</dbReference>
<dbReference type="AlphaFoldDB" id="A0AAJ4MNJ3"/>